<protein>
    <submittedName>
        <fullName evidence="1">Uncharacterized protein</fullName>
    </submittedName>
</protein>
<dbReference type="Proteomes" id="UP000264960">
    <property type="component" value="Chromosome"/>
</dbReference>
<gene>
    <name evidence="1" type="ORF">C5695_09235</name>
</gene>
<dbReference type="EMBL" id="CP027116">
    <property type="protein sequence ID" value="AVM24011.1"/>
    <property type="molecule type" value="Genomic_DNA"/>
</dbReference>
<evidence type="ECO:0000313" key="2">
    <source>
        <dbReference type="Proteomes" id="UP000264960"/>
    </source>
</evidence>
<sequence length="78" mass="8802">MDITFEGNGKQKLIANFENCTLDGVRFTGCDLSACIPPTSKNHLYVEKVSARENKKKAYVCTHKLLLILFYSDEPYIG</sequence>
<dbReference type="AlphaFoldDB" id="A0AAD0HMM9"/>
<proteinExistence type="predicted"/>
<name>A0AAD0HMM9_BACPU</name>
<evidence type="ECO:0000313" key="1">
    <source>
        <dbReference type="EMBL" id="AVM24011.1"/>
    </source>
</evidence>
<reference evidence="1 2" key="1">
    <citation type="submission" date="2018-02" db="EMBL/GenBank/DDBJ databases">
        <title>The complete genome of two Bacillus pumilus strains from Cuatro Cienegas, Coahuila, Mexico.</title>
        <authorList>
            <person name="Zarza E."/>
            <person name="Alcaraz L.D."/>
            <person name="Aguilar-Salinas B."/>
            <person name="Islas A."/>
            <person name="Olmedo-Alvarez G."/>
        </authorList>
    </citation>
    <scope>NUCLEOTIDE SEQUENCE [LARGE SCALE GENOMIC DNA]</scope>
    <source>
        <strain evidence="1 2">145</strain>
    </source>
</reference>
<organism evidence="1 2">
    <name type="scientific">Bacillus pumilus</name>
    <name type="common">Bacillus mesentericus</name>
    <dbReference type="NCBI Taxonomy" id="1408"/>
    <lineage>
        <taxon>Bacteria</taxon>
        <taxon>Bacillati</taxon>
        <taxon>Bacillota</taxon>
        <taxon>Bacilli</taxon>
        <taxon>Bacillales</taxon>
        <taxon>Bacillaceae</taxon>
        <taxon>Bacillus</taxon>
    </lineage>
</organism>
<accession>A0AAD0HMM9</accession>